<feature type="transmembrane region" description="Helical" evidence="6">
    <location>
        <begin position="20"/>
        <end position="42"/>
    </location>
</feature>
<keyword evidence="8" id="KW-1185">Reference proteome</keyword>
<keyword evidence="2 6" id="KW-0812">Transmembrane</keyword>
<reference evidence="7" key="1">
    <citation type="submission" date="2020-01" db="EMBL/GenBank/DDBJ databases">
        <title>Genome Sequencing of Three Apophysomyces-Like Fungal Strains Confirms a Novel Fungal Genus in the Mucoromycota with divergent Burkholderia-like Endosymbiotic Bacteria.</title>
        <authorList>
            <person name="Stajich J.E."/>
            <person name="Macias A.M."/>
            <person name="Carter-House D."/>
            <person name="Lovett B."/>
            <person name="Kasson L.R."/>
            <person name="Berry K."/>
            <person name="Grigoriev I."/>
            <person name="Chang Y."/>
            <person name="Spatafora J."/>
            <person name="Kasson M.T."/>
        </authorList>
    </citation>
    <scope>NUCLEOTIDE SEQUENCE</scope>
    <source>
        <strain evidence="7">NRRL A-21654</strain>
    </source>
</reference>
<dbReference type="AlphaFoldDB" id="A0A8H7BXT8"/>
<organism evidence="7 8">
    <name type="scientific">Apophysomyces ossiformis</name>
    <dbReference type="NCBI Taxonomy" id="679940"/>
    <lineage>
        <taxon>Eukaryota</taxon>
        <taxon>Fungi</taxon>
        <taxon>Fungi incertae sedis</taxon>
        <taxon>Mucoromycota</taxon>
        <taxon>Mucoromycotina</taxon>
        <taxon>Mucoromycetes</taxon>
        <taxon>Mucorales</taxon>
        <taxon>Mucorineae</taxon>
        <taxon>Mucoraceae</taxon>
        <taxon>Apophysomyces</taxon>
    </lineage>
</organism>
<dbReference type="Proteomes" id="UP000605846">
    <property type="component" value="Unassembled WGS sequence"/>
</dbReference>
<keyword evidence="3 6" id="KW-1133">Transmembrane helix</keyword>
<proteinExistence type="predicted"/>
<evidence type="ECO:0000313" key="8">
    <source>
        <dbReference type="Proteomes" id="UP000605846"/>
    </source>
</evidence>
<evidence type="ECO:0000256" key="6">
    <source>
        <dbReference type="SAM" id="Phobius"/>
    </source>
</evidence>
<comment type="caution">
    <text evidence="7">The sequence shown here is derived from an EMBL/GenBank/DDBJ whole genome shotgun (WGS) entry which is preliminary data.</text>
</comment>
<dbReference type="GO" id="GO:0016020">
    <property type="term" value="C:membrane"/>
    <property type="evidence" value="ECO:0007669"/>
    <property type="project" value="UniProtKB-SubCell"/>
</dbReference>
<feature type="compositionally biased region" description="Polar residues" evidence="5">
    <location>
        <begin position="65"/>
        <end position="74"/>
    </location>
</feature>
<dbReference type="EMBL" id="JABAYA010000015">
    <property type="protein sequence ID" value="KAF7730541.1"/>
    <property type="molecule type" value="Genomic_DNA"/>
</dbReference>
<evidence type="ECO:0000313" key="7">
    <source>
        <dbReference type="EMBL" id="KAF7730541.1"/>
    </source>
</evidence>
<accession>A0A8H7BXT8</accession>
<name>A0A8H7BXT8_9FUNG</name>
<evidence type="ECO:0000256" key="2">
    <source>
        <dbReference type="ARBA" id="ARBA00022692"/>
    </source>
</evidence>
<feature type="compositionally biased region" description="Gly residues" evidence="5">
    <location>
        <begin position="76"/>
        <end position="85"/>
    </location>
</feature>
<keyword evidence="4 6" id="KW-0472">Membrane</keyword>
<dbReference type="Pfam" id="PF08507">
    <property type="entry name" value="COPI_assoc"/>
    <property type="match status" value="1"/>
</dbReference>
<evidence type="ECO:0000256" key="3">
    <source>
        <dbReference type="ARBA" id="ARBA00022989"/>
    </source>
</evidence>
<evidence type="ECO:0000256" key="5">
    <source>
        <dbReference type="SAM" id="MobiDB-lite"/>
    </source>
</evidence>
<protein>
    <submittedName>
        <fullName evidence="7">Uncharacterized protein</fullName>
    </submittedName>
</protein>
<feature type="region of interest" description="Disordered" evidence="5">
    <location>
        <begin position="65"/>
        <end position="85"/>
    </location>
</feature>
<dbReference type="InterPro" id="IPR013714">
    <property type="entry name" value="Golgi_TVP15"/>
</dbReference>
<evidence type="ECO:0000256" key="4">
    <source>
        <dbReference type="ARBA" id="ARBA00023136"/>
    </source>
</evidence>
<comment type="subcellular location">
    <subcellularLocation>
        <location evidence="1">Membrane</location>
        <topology evidence="1">Multi-pass membrane protein</topology>
    </subcellularLocation>
</comment>
<evidence type="ECO:0000256" key="1">
    <source>
        <dbReference type="ARBA" id="ARBA00004141"/>
    </source>
</evidence>
<gene>
    <name evidence="7" type="ORF">EC973_001922</name>
</gene>
<dbReference type="OrthoDB" id="423534at2759"/>
<sequence length="85" mass="8593">MTDYLGSIGAITLNYGALSIASGVIVALVGIAFIILHFVPVIEPPNNMRKAAFDESVGYAGDSNAGSYPAQNYTVGGAGSTGPTV</sequence>